<sequence length="36" mass="3872">MVIMFVLLCFGIFSNKHVTISQSSPCSPPGPPFSSD</sequence>
<evidence type="ECO:0000313" key="2">
    <source>
        <dbReference type="EMBL" id="JAI02760.1"/>
    </source>
</evidence>
<reference evidence="2" key="2">
    <citation type="journal article" date="2015" name="Fish Shellfish Immunol.">
        <title>Early steps in the European eel (Anguilla anguilla)-Vibrio vulnificus interaction in the gills: Role of the RtxA13 toxin.</title>
        <authorList>
            <person name="Callol A."/>
            <person name="Pajuelo D."/>
            <person name="Ebbesson L."/>
            <person name="Teles M."/>
            <person name="MacKenzie S."/>
            <person name="Amaro C."/>
        </authorList>
    </citation>
    <scope>NUCLEOTIDE SEQUENCE</scope>
</reference>
<proteinExistence type="predicted"/>
<name>A0A0E9XJD2_ANGAN</name>
<dbReference type="AlphaFoldDB" id="A0A0E9XJD2"/>
<reference evidence="2" key="1">
    <citation type="submission" date="2014-11" db="EMBL/GenBank/DDBJ databases">
        <authorList>
            <person name="Amaro Gonzalez C."/>
        </authorList>
    </citation>
    <scope>NUCLEOTIDE SEQUENCE</scope>
</reference>
<organism evidence="2">
    <name type="scientific">Anguilla anguilla</name>
    <name type="common">European freshwater eel</name>
    <name type="synonym">Muraena anguilla</name>
    <dbReference type="NCBI Taxonomy" id="7936"/>
    <lineage>
        <taxon>Eukaryota</taxon>
        <taxon>Metazoa</taxon>
        <taxon>Chordata</taxon>
        <taxon>Craniata</taxon>
        <taxon>Vertebrata</taxon>
        <taxon>Euteleostomi</taxon>
        <taxon>Actinopterygii</taxon>
        <taxon>Neopterygii</taxon>
        <taxon>Teleostei</taxon>
        <taxon>Anguilliformes</taxon>
        <taxon>Anguillidae</taxon>
        <taxon>Anguilla</taxon>
    </lineage>
</organism>
<accession>A0A0E9XJD2</accession>
<evidence type="ECO:0000256" key="1">
    <source>
        <dbReference type="SAM" id="SignalP"/>
    </source>
</evidence>
<feature type="signal peptide" evidence="1">
    <location>
        <begin position="1"/>
        <end position="21"/>
    </location>
</feature>
<dbReference type="EMBL" id="GBXM01005818">
    <property type="protein sequence ID" value="JAI02760.1"/>
    <property type="molecule type" value="Transcribed_RNA"/>
</dbReference>
<feature type="chain" id="PRO_5002435505" evidence="1">
    <location>
        <begin position="22"/>
        <end position="36"/>
    </location>
</feature>
<keyword evidence="1" id="KW-0732">Signal</keyword>
<protein>
    <submittedName>
        <fullName evidence="2">Uncharacterized protein</fullName>
    </submittedName>
</protein>